<proteinExistence type="predicted"/>
<feature type="compositionally biased region" description="Acidic residues" evidence="1">
    <location>
        <begin position="329"/>
        <end position="338"/>
    </location>
</feature>
<feature type="region of interest" description="Disordered" evidence="1">
    <location>
        <begin position="312"/>
        <end position="339"/>
    </location>
</feature>
<dbReference type="SUPFAM" id="SSF56112">
    <property type="entry name" value="Protein kinase-like (PK-like)"/>
    <property type="match status" value="1"/>
</dbReference>
<dbReference type="Pfam" id="PF01636">
    <property type="entry name" value="APH"/>
    <property type="match status" value="1"/>
</dbReference>
<sequence length="420" mass="48908">MTKIERPGLLWEKDLFDTIPVWEYEPDLDIISKVVQETLGLSSGECKVSFLDAGAINRVYAVQVKDEKNKYIMRLSLPLDPKNKTASEVATHKWLRNTNIPVPEIIAFDDSNKNPIGYEWILMQYMLGQCLYNKWRKIPWEDKIALVKRVAECQLELMKSTFKTIGSFRETETAIEPGHCVTPYFTVGDCFDYDVPRGPFNCSRDWIEARAEILIHDHKECIKKVENDEDDEYDEEDLEDFKAYLHTAERLAETAPLVFSEGSECTVLQHMDLSLRNMMVDENNQLCGIIDWEFALTVPLWAASKVPKFLKDRKRNEKPDPDDYRPPEPDAEDNDDLDGEGKCSLYWEHLMEYETTQLRKIYKNYMGERLCSSDVRENGRVKNDFIRAIDDCSIGFCISRIEGWLDEIEKGNFVRYKRIG</sequence>
<name>A0ABQ8RP05_FUSEQ</name>
<dbReference type="PANTHER" id="PTHR21310">
    <property type="entry name" value="AMINOGLYCOSIDE PHOSPHOTRANSFERASE-RELATED-RELATED"/>
    <property type="match status" value="1"/>
</dbReference>
<dbReference type="PANTHER" id="PTHR21310:SF13">
    <property type="entry name" value="AMINOGLYCOSIDE PHOSPHOTRANSFERASE DOMAIN-CONTAINING PROTEIN"/>
    <property type="match status" value="1"/>
</dbReference>
<evidence type="ECO:0000313" key="3">
    <source>
        <dbReference type="EMBL" id="KAJ4138652.1"/>
    </source>
</evidence>
<dbReference type="InterPro" id="IPR002575">
    <property type="entry name" value="Aminoglycoside_PTrfase"/>
</dbReference>
<evidence type="ECO:0000256" key="1">
    <source>
        <dbReference type="SAM" id="MobiDB-lite"/>
    </source>
</evidence>
<dbReference type="Gene3D" id="3.30.200.20">
    <property type="entry name" value="Phosphorylase Kinase, domain 1"/>
    <property type="match status" value="1"/>
</dbReference>
<accession>A0ABQ8RP05</accession>
<comment type="caution">
    <text evidence="3">The sequence shown here is derived from an EMBL/GenBank/DDBJ whole genome shotgun (WGS) entry which is preliminary data.</text>
</comment>
<dbReference type="InterPro" id="IPR011009">
    <property type="entry name" value="Kinase-like_dom_sf"/>
</dbReference>
<feature type="domain" description="Aminoglycoside phosphotransferase" evidence="2">
    <location>
        <begin position="48"/>
        <end position="297"/>
    </location>
</feature>
<protein>
    <recommendedName>
        <fullName evidence="2">Aminoglycoside phosphotransferase domain-containing protein</fullName>
    </recommendedName>
</protein>
<reference evidence="3" key="1">
    <citation type="submission" date="2022-09" db="EMBL/GenBank/DDBJ databases">
        <title>Fusarium specimens isolated from Avocado Roots.</title>
        <authorList>
            <person name="Stajich J."/>
            <person name="Roper C."/>
            <person name="Heimlech-Rivalta G."/>
        </authorList>
    </citation>
    <scope>NUCLEOTIDE SEQUENCE</scope>
    <source>
        <strain evidence="3">CF00095</strain>
    </source>
</reference>
<gene>
    <name evidence="3" type="ORF">NW768_002503</name>
</gene>
<dbReference type="Gene3D" id="3.90.1200.10">
    <property type="match status" value="1"/>
</dbReference>
<dbReference type="Proteomes" id="UP001152024">
    <property type="component" value="Unassembled WGS sequence"/>
</dbReference>
<feature type="compositionally biased region" description="Basic and acidic residues" evidence="1">
    <location>
        <begin position="314"/>
        <end position="328"/>
    </location>
</feature>
<dbReference type="InterPro" id="IPR051678">
    <property type="entry name" value="AGP_Transferase"/>
</dbReference>
<evidence type="ECO:0000259" key="2">
    <source>
        <dbReference type="Pfam" id="PF01636"/>
    </source>
</evidence>
<organism evidence="3 4">
    <name type="scientific">Fusarium equiseti</name>
    <name type="common">Fusarium scirpi</name>
    <dbReference type="NCBI Taxonomy" id="61235"/>
    <lineage>
        <taxon>Eukaryota</taxon>
        <taxon>Fungi</taxon>
        <taxon>Dikarya</taxon>
        <taxon>Ascomycota</taxon>
        <taxon>Pezizomycotina</taxon>
        <taxon>Sordariomycetes</taxon>
        <taxon>Hypocreomycetidae</taxon>
        <taxon>Hypocreales</taxon>
        <taxon>Nectriaceae</taxon>
        <taxon>Fusarium</taxon>
        <taxon>Fusarium incarnatum-equiseti species complex</taxon>
    </lineage>
</organism>
<evidence type="ECO:0000313" key="4">
    <source>
        <dbReference type="Proteomes" id="UP001152024"/>
    </source>
</evidence>
<dbReference type="EMBL" id="JAOQBH010000003">
    <property type="protein sequence ID" value="KAJ4138652.1"/>
    <property type="molecule type" value="Genomic_DNA"/>
</dbReference>
<keyword evidence="4" id="KW-1185">Reference proteome</keyword>